<gene>
    <name evidence="9" type="ORF">LSTR_LSTR002318</name>
</gene>
<keyword evidence="7" id="KW-0812">Transmembrane</keyword>
<evidence type="ECO:0000259" key="8">
    <source>
        <dbReference type="PROSITE" id="PS51471"/>
    </source>
</evidence>
<comment type="caution">
    <text evidence="9">The sequence shown here is derived from an EMBL/GenBank/DDBJ whole genome shotgun (WGS) entry which is preliminary data.</text>
</comment>
<evidence type="ECO:0000256" key="2">
    <source>
        <dbReference type="ARBA" id="ARBA00022723"/>
    </source>
</evidence>
<dbReference type="Gene3D" id="2.60.120.620">
    <property type="entry name" value="q2cbj1_9rhob like domain"/>
    <property type="match status" value="1"/>
</dbReference>
<evidence type="ECO:0000313" key="10">
    <source>
        <dbReference type="Proteomes" id="UP000291343"/>
    </source>
</evidence>
<feature type="compositionally biased region" description="Basic and acidic residues" evidence="6">
    <location>
        <begin position="1"/>
        <end position="14"/>
    </location>
</feature>
<dbReference type="GO" id="GO:0031418">
    <property type="term" value="F:L-ascorbic acid binding"/>
    <property type="evidence" value="ECO:0007669"/>
    <property type="project" value="InterPro"/>
</dbReference>
<feature type="domain" description="Fe2OG dioxygenase" evidence="8">
    <location>
        <begin position="205"/>
        <end position="308"/>
    </location>
</feature>
<dbReference type="GO" id="GO:0005506">
    <property type="term" value="F:iron ion binding"/>
    <property type="evidence" value="ECO:0007669"/>
    <property type="project" value="InterPro"/>
</dbReference>
<proteinExistence type="predicted"/>
<dbReference type="SMART" id="SM00702">
    <property type="entry name" value="P4Hc"/>
    <property type="match status" value="1"/>
</dbReference>
<dbReference type="STRING" id="195883.A0A482XEU0"/>
<dbReference type="AlphaFoldDB" id="A0A482XEU0"/>
<dbReference type="SMR" id="A0A482XEU0"/>
<dbReference type="InterPro" id="IPR044862">
    <property type="entry name" value="Pro_4_hyd_alph_FE2OG_OXY"/>
</dbReference>
<keyword evidence="4" id="KW-0560">Oxidoreductase</keyword>
<evidence type="ECO:0000256" key="3">
    <source>
        <dbReference type="ARBA" id="ARBA00022964"/>
    </source>
</evidence>
<dbReference type="Pfam" id="PF13640">
    <property type="entry name" value="2OG-FeII_Oxy_3"/>
    <property type="match status" value="1"/>
</dbReference>
<dbReference type="GO" id="GO:0016705">
    <property type="term" value="F:oxidoreductase activity, acting on paired donors, with incorporation or reduction of molecular oxygen"/>
    <property type="evidence" value="ECO:0007669"/>
    <property type="project" value="InterPro"/>
</dbReference>
<dbReference type="PANTHER" id="PTHR14650:SF1">
    <property type="entry name" value="2-OXOGLUTARATE AND IRON-DEPENDENT OXYGENASE DOMAIN-CONTAINING PROTEIN 3"/>
    <property type="match status" value="1"/>
</dbReference>
<keyword evidence="10" id="KW-1185">Reference proteome</keyword>
<evidence type="ECO:0000256" key="1">
    <source>
        <dbReference type="ARBA" id="ARBA00001961"/>
    </source>
</evidence>
<dbReference type="OrthoDB" id="427071at2759"/>
<organism evidence="9 10">
    <name type="scientific">Laodelphax striatellus</name>
    <name type="common">Small brown planthopper</name>
    <name type="synonym">Delphax striatella</name>
    <dbReference type="NCBI Taxonomy" id="195883"/>
    <lineage>
        <taxon>Eukaryota</taxon>
        <taxon>Metazoa</taxon>
        <taxon>Ecdysozoa</taxon>
        <taxon>Arthropoda</taxon>
        <taxon>Hexapoda</taxon>
        <taxon>Insecta</taxon>
        <taxon>Pterygota</taxon>
        <taxon>Neoptera</taxon>
        <taxon>Paraneoptera</taxon>
        <taxon>Hemiptera</taxon>
        <taxon>Auchenorrhyncha</taxon>
        <taxon>Fulgoroidea</taxon>
        <taxon>Delphacidae</taxon>
        <taxon>Criomorphinae</taxon>
        <taxon>Laodelphax</taxon>
    </lineage>
</organism>
<evidence type="ECO:0000313" key="9">
    <source>
        <dbReference type="EMBL" id="RZF44545.1"/>
    </source>
</evidence>
<feature type="region of interest" description="Disordered" evidence="6">
    <location>
        <begin position="1"/>
        <end position="34"/>
    </location>
</feature>
<keyword evidence="7" id="KW-1133">Transmembrane helix</keyword>
<dbReference type="InterPro" id="IPR006620">
    <property type="entry name" value="Pro_4_hyd_alph"/>
</dbReference>
<dbReference type="GO" id="GO:0051213">
    <property type="term" value="F:dioxygenase activity"/>
    <property type="evidence" value="ECO:0007669"/>
    <property type="project" value="UniProtKB-KW"/>
</dbReference>
<comment type="cofactor">
    <cofactor evidence="1">
        <name>L-ascorbate</name>
        <dbReference type="ChEBI" id="CHEBI:38290"/>
    </cofactor>
</comment>
<dbReference type="EMBL" id="QKKF02010496">
    <property type="protein sequence ID" value="RZF44545.1"/>
    <property type="molecule type" value="Genomic_DNA"/>
</dbReference>
<evidence type="ECO:0000256" key="4">
    <source>
        <dbReference type="ARBA" id="ARBA00023002"/>
    </source>
</evidence>
<keyword evidence="7" id="KW-0472">Membrane</keyword>
<dbReference type="PROSITE" id="PS51471">
    <property type="entry name" value="FE2OG_OXY"/>
    <property type="match status" value="1"/>
</dbReference>
<protein>
    <recommendedName>
        <fullName evidence="8">Fe2OG dioxygenase domain-containing protein</fullName>
    </recommendedName>
</protein>
<dbReference type="InterPro" id="IPR005123">
    <property type="entry name" value="Oxoglu/Fe-dep_dioxygenase_dom"/>
</dbReference>
<accession>A0A482XEU0</accession>
<dbReference type="InterPro" id="IPR039210">
    <property type="entry name" value="OGFOD3"/>
</dbReference>
<feature type="transmembrane region" description="Helical" evidence="7">
    <location>
        <begin position="47"/>
        <end position="68"/>
    </location>
</feature>
<keyword evidence="3" id="KW-0223">Dioxygenase</keyword>
<evidence type="ECO:0000256" key="5">
    <source>
        <dbReference type="ARBA" id="ARBA00023004"/>
    </source>
</evidence>
<sequence>MPREQSRKDGESKIRSRKKTAKSSENTKDVSKENPNKASTFKLQLKIFCFNCVICLAVSIYLYPYYFYLRERHLAKQTEHIDVRSGDVPCSEKYKAEIQAFPGCVPVRCGRMVSDKLVTPEEVDHVLEIGKRGLNLGGSDGGASILDLHSGALSHGKSFVNIYKIDEAKDLFTASDFKIYKQVRSKIQSAIAEHFGIDEKVLHLTHPTFFSRLTSDPPSTPHDEYWHPHVDKETYESFHYTSLLYLNTFGEDYTGGRFLFIDPDNHTQIVEPKKGRVSMFTSGWENVHLVERVASGTRYALTISFTCDLSHAIKDPS</sequence>
<feature type="compositionally biased region" description="Basic and acidic residues" evidence="6">
    <location>
        <begin position="25"/>
        <end position="34"/>
    </location>
</feature>
<evidence type="ECO:0000256" key="7">
    <source>
        <dbReference type="SAM" id="Phobius"/>
    </source>
</evidence>
<keyword evidence="5" id="KW-0408">Iron</keyword>
<evidence type="ECO:0000256" key="6">
    <source>
        <dbReference type="SAM" id="MobiDB-lite"/>
    </source>
</evidence>
<dbReference type="InParanoid" id="A0A482XEU0"/>
<name>A0A482XEU0_LAOST</name>
<reference evidence="9 10" key="1">
    <citation type="journal article" date="2017" name="Gigascience">
        <title>Genome sequence of the small brown planthopper, Laodelphax striatellus.</title>
        <authorList>
            <person name="Zhu J."/>
            <person name="Jiang F."/>
            <person name="Wang X."/>
            <person name="Yang P."/>
            <person name="Bao Y."/>
            <person name="Zhao W."/>
            <person name="Wang W."/>
            <person name="Lu H."/>
            <person name="Wang Q."/>
            <person name="Cui N."/>
            <person name="Li J."/>
            <person name="Chen X."/>
            <person name="Luo L."/>
            <person name="Yu J."/>
            <person name="Kang L."/>
            <person name="Cui F."/>
        </authorList>
    </citation>
    <scope>NUCLEOTIDE SEQUENCE [LARGE SCALE GENOMIC DNA]</scope>
    <source>
        <strain evidence="9">Lst14</strain>
    </source>
</reference>
<keyword evidence="2" id="KW-0479">Metal-binding</keyword>
<dbReference type="GO" id="GO:0016020">
    <property type="term" value="C:membrane"/>
    <property type="evidence" value="ECO:0007669"/>
    <property type="project" value="TreeGrafter"/>
</dbReference>
<dbReference type="PANTHER" id="PTHR14650">
    <property type="entry name" value="PROLYL HYDROXYLASE-RELATED"/>
    <property type="match status" value="1"/>
</dbReference>
<dbReference type="Proteomes" id="UP000291343">
    <property type="component" value="Unassembled WGS sequence"/>
</dbReference>